<protein>
    <submittedName>
        <fullName evidence="1">Uncharacterized protein</fullName>
    </submittedName>
</protein>
<gene>
    <name evidence="1" type="ORF">NC653_033383</name>
</gene>
<keyword evidence="2" id="KW-1185">Reference proteome</keyword>
<dbReference type="EMBL" id="JAQIZT010000014">
    <property type="protein sequence ID" value="KAJ6973030.1"/>
    <property type="molecule type" value="Genomic_DNA"/>
</dbReference>
<evidence type="ECO:0000313" key="1">
    <source>
        <dbReference type="EMBL" id="KAJ6973030.1"/>
    </source>
</evidence>
<proteinExistence type="predicted"/>
<evidence type="ECO:0000313" key="2">
    <source>
        <dbReference type="Proteomes" id="UP001164929"/>
    </source>
</evidence>
<reference evidence="1" key="1">
    <citation type="journal article" date="2023" name="Mol. Ecol. Resour.">
        <title>Chromosome-level genome assembly of a triploid poplar Populus alba 'Berolinensis'.</title>
        <authorList>
            <person name="Chen S."/>
            <person name="Yu Y."/>
            <person name="Wang X."/>
            <person name="Wang S."/>
            <person name="Zhang T."/>
            <person name="Zhou Y."/>
            <person name="He R."/>
            <person name="Meng N."/>
            <person name="Wang Y."/>
            <person name="Liu W."/>
            <person name="Liu Z."/>
            <person name="Liu J."/>
            <person name="Guo Q."/>
            <person name="Huang H."/>
            <person name="Sederoff R.R."/>
            <person name="Wang G."/>
            <person name="Qu G."/>
            <person name="Chen S."/>
        </authorList>
    </citation>
    <scope>NUCLEOTIDE SEQUENCE</scope>
    <source>
        <strain evidence="1">SC-2020</strain>
    </source>
</reference>
<dbReference type="Proteomes" id="UP001164929">
    <property type="component" value="Chromosome 14"/>
</dbReference>
<dbReference type="AlphaFoldDB" id="A0AAD6LTU8"/>
<name>A0AAD6LTU8_9ROSI</name>
<sequence>MQFQICLWQALIHMSRKGHRNLVSNRLYNFTGKGDEDPSLNPTYVAFLKNPNAKFLTTQQPR</sequence>
<comment type="caution">
    <text evidence="1">The sequence shown here is derived from an EMBL/GenBank/DDBJ whole genome shotgun (WGS) entry which is preliminary data.</text>
</comment>
<accession>A0AAD6LTU8</accession>
<organism evidence="1 2">
    <name type="scientific">Populus alba x Populus x berolinensis</name>
    <dbReference type="NCBI Taxonomy" id="444605"/>
    <lineage>
        <taxon>Eukaryota</taxon>
        <taxon>Viridiplantae</taxon>
        <taxon>Streptophyta</taxon>
        <taxon>Embryophyta</taxon>
        <taxon>Tracheophyta</taxon>
        <taxon>Spermatophyta</taxon>
        <taxon>Magnoliopsida</taxon>
        <taxon>eudicotyledons</taxon>
        <taxon>Gunneridae</taxon>
        <taxon>Pentapetalae</taxon>
        <taxon>rosids</taxon>
        <taxon>fabids</taxon>
        <taxon>Malpighiales</taxon>
        <taxon>Salicaceae</taxon>
        <taxon>Saliceae</taxon>
        <taxon>Populus</taxon>
    </lineage>
</organism>
<dbReference type="Gene3D" id="1.10.420.10">
    <property type="entry name" value="Peroxidase, domain 2"/>
    <property type="match status" value="1"/>
</dbReference>